<comment type="caution">
    <text evidence="3">The sequence shown here is derived from an EMBL/GenBank/DDBJ whole genome shotgun (WGS) entry which is preliminary data.</text>
</comment>
<sequence>MNNYLKTSNQSFKKKMIGEVVIMVISQRVFLLNLCIMIMGFCQEWVVRYNGPGNLGDVASAIAVDDSGYIYVTGQSTGSGTASDFATLKYDQSGNEIWVARYDNGNFDSACAITVDDKGNVYITGTSCKSGTYNNYDWATIKYSRNGVEQWVARYNGPKDSLDQPSAIGIDNRGNVYVTGYCDKYFQSSSGDYLTIKYDSLGVEQWQARYDGTALEGDRAQALCLDSIGDVYITGLSTELNTYTDITTIKYDTNGNIRWIAIYAGPYTDYGGKAIAVDNLSNVYITGTTFNSGTRDDYITIKYESSGVQQWVRYFGILEAAPDEASALAVDNFGNVYVTGQGTNYYSYDYATVKYDSLGNEQWIAWYDGGANETDGATAIAIDESSNVYVTGYSYSSTGDDYVTVRYNSAGIEQWSARYNGPGNSTDRANAVALDKAGNVYVTGMSFGTGTDYDYATLKYSSTGPGIKENLPSRWIDLTFKVSPNPFSRQTAISFTVMSLCGSTDNGKIVHLQDCKTSLRIYDATGRLVRQWDYGTTRLSDCILWDGTDDAGYKLPSGVYFIHLRHLDNTRLEKAVILR</sequence>
<dbReference type="Gene3D" id="2.60.40.4070">
    <property type="match status" value="1"/>
</dbReference>
<keyword evidence="1" id="KW-0812">Transmembrane</keyword>
<feature type="domain" description="FlgD/Vpr Ig-like" evidence="2">
    <location>
        <begin position="517"/>
        <end position="562"/>
    </location>
</feature>
<keyword evidence="1" id="KW-0472">Membrane</keyword>
<organism evidence="3">
    <name type="scientific">candidate division WOR-3 bacterium</name>
    <dbReference type="NCBI Taxonomy" id="2052148"/>
    <lineage>
        <taxon>Bacteria</taxon>
        <taxon>Bacteria division WOR-3</taxon>
    </lineage>
</organism>
<dbReference type="SUPFAM" id="SSF101898">
    <property type="entry name" value="NHL repeat"/>
    <property type="match status" value="2"/>
</dbReference>
<dbReference type="InterPro" id="IPR011042">
    <property type="entry name" value="6-blade_b-propeller_TolB-like"/>
</dbReference>
<accession>A0A7C4XL53</accession>
<dbReference type="Gene3D" id="2.120.10.30">
    <property type="entry name" value="TolB, C-terminal domain"/>
    <property type="match status" value="2"/>
</dbReference>
<proteinExistence type="predicted"/>
<evidence type="ECO:0000313" key="3">
    <source>
        <dbReference type="EMBL" id="HGV97877.1"/>
    </source>
</evidence>
<evidence type="ECO:0000259" key="2">
    <source>
        <dbReference type="Pfam" id="PF13860"/>
    </source>
</evidence>
<reference evidence="3" key="1">
    <citation type="journal article" date="2020" name="mSystems">
        <title>Genome- and Community-Level Interaction Insights into Carbon Utilization and Element Cycling Functions of Hydrothermarchaeota in Hydrothermal Sediment.</title>
        <authorList>
            <person name="Zhou Z."/>
            <person name="Liu Y."/>
            <person name="Xu W."/>
            <person name="Pan J."/>
            <person name="Luo Z.H."/>
            <person name="Li M."/>
        </authorList>
    </citation>
    <scope>NUCLEOTIDE SEQUENCE [LARGE SCALE GENOMIC DNA]</scope>
    <source>
        <strain evidence="3">SpSt-774</strain>
    </source>
</reference>
<feature type="transmembrane region" description="Helical" evidence="1">
    <location>
        <begin position="20"/>
        <end position="41"/>
    </location>
</feature>
<dbReference type="InterPro" id="IPR052918">
    <property type="entry name" value="Motility_Chemotaxis_Reg"/>
</dbReference>
<dbReference type="PANTHER" id="PTHR35580">
    <property type="entry name" value="CELL SURFACE GLYCOPROTEIN (S-LAYER PROTEIN)-LIKE PROTEIN"/>
    <property type="match status" value="1"/>
</dbReference>
<dbReference type="Pfam" id="PF13860">
    <property type="entry name" value="FlgD_ig"/>
    <property type="match status" value="1"/>
</dbReference>
<keyword evidence="1" id="KW-1133">Transmembrane helix</keyword>
<dbReference type="Pfam" id="PF06739">
    <property type="entry name" value="SBBP"/>
    <property type="match status" value="5"/>
</dbReference>
<name>A0A7C4XL53_UNCW3</name>
<dbReference type="InterPro" id="IPR010620">
    <property type="entry name" value="SBBP_repeat"/>
</dbReference>
<dbReference type="PANTHER" id="PTHR35580:SF1">
    <property type="entry name" value="PHYTASE-LIKE DOMAIN-CONTAINING PROTEIN"/>
    <property type="match status" value="1"/>
</dbReference>
<protein>
    <recommendedName>
        <fullName evidence="2">FlgD/Vpr Ig-like domain-containing protein</fullName>
    </recommendedName>
</protein>
<evidence type="ECO:0000256" key="1">
    <source>
        <dbReference type="SAM" id="Phobius"/>
    </source>
</evidence>
<dbReference type="EMBL" id="DTGZ01000113">
    <property type="protein sequence ID" value="HGV97877.1"/>
    <property type="molecule type" value="Genomic_DNA"/>
</dbReference>
<dbReference type="AlphaFoldDB" id="A0A7C4XL53"/>
<gene>
    <name evidence="3" type="ORF">ENV60_06240</name>
</gene>
<dbReference type="InterPro" id="IPR025965">
    <property type="entry name" value="FlgD/Vpr_Ig-like"/>
</dbReference>